<organism evidence="2 3">
    <name type="scientific">Pseudolabrys taiwanensis</name>
    <dbReference type="NCBI Taxonomy" id="331696"/>
    <lineage>
        <taxon>Bacteria</taxon>
        <taxon>Pseudomonadati</taxon>
        <taxon>Pseudomonadota</taxon>
        <taxon>Alphaproteobacteria</taxon>
        <taxon>Hyphomicrobiales</taxon>
        <taxon>Xanthobacteraceae</taxon>
        <taxon>Pseudolabrys</taxon>
    </lineage>
</organism>
<reference evidence="2 3" key="1">
    <citation type="submission" date="2018-07" db="EMBL/GenBank/DDBJ databases">
        <authorList>
            <person name="Quirk P.G."/>
            <person name="Krulwich T.A."/>
        </authorList>
    </citation>
    <scope>NUCLEOTIDE SEQUENCE [LARGE SCALE GENOMIC DNA]</scope>
    <source>
        <strain evidence="2 3">CC-BB4</strain>
    </source>
</reference>
<accession>A0A346A4L5</accession>
<proteinExistence type="predicted"/>
<feature type="transmembrane region" description="Helical" evidence="1">
    <location>
        <begin position="21"/>
        <end position="44"/>
    </location>
</feature>
<name>A0A346A4L5_9HYPH</name>
<keyword evidence="1" id="KW-1133">Transmembrane helix</keyword>
<evidence type="ECO:0000256" key="1">
    <source>
        <dbReference type="SAM" id="Phobius"/>
    </source>
</evidence>
<gene>
    <name evidence="2" type="ORF">DW352_18515</name>
</gene>
<dbReference type="AlphaFoldDB" id="A0A346A4L5"/>
<dbReference type="KEGG" id="ptaw:DW352_18515"/>
<dbReference type="Proteomes" id="UP000254889">
    <property type="component" value="Chromosome"/>
</dbReference>
<evidence type="ECO:0000313" key="3">
    <source>
        <dbReference type="Proteomes" id="UP000254889"/>
    </source>
</evidence>
<keyword evidence="1" id="KW-0812">Transmembrane</keyword>
<dbReference type="OrthoDB" id="9811926at2"/>
<keyword evidence="3" id="KW-1185">Reference proteome</keyword>
<dbReference type="EMBL" id="CP031417">
    <property type="protein sequence ID" value="AXK84112.1"/>
    <property type="molecule type" value="Genomic_DNA"/>
</dbReference>
<protein>
    <submittedName>
        <fullName evidence="2">LPS export ABC transporter periplasmic protein LptC</fullName>
    </submittedName>
</protein>
<sequence>MSSRDSDRAFRAARRHSQLVRVLRIAIPITVVATLALLFLVTYLNPLRMLAKLPIDISDLIVSGTKVTMEKPRLSGFTQDSRAYELSADAAAQDMTKPDFIELRGIRAKMDMQDKTSMLMTAATGLYNSKTEILQLQRDIFLSSTNGYKGKLSEATIDTRKGHVVSDKPVELEMLQGTLNANKLEIVDNGDLVRFHGGVVMDMLLSDEAKKKAAKK</sequence>
<keyword evidence="1" id="KW-0472">Membrane</keyword>
<evidence type="ECO:0000313" key="2">
    <source>
        <dbReference type="EMBL" id="AXK84112.1"/>
    </source>
</evidence>
<dbReference type="Pfam" id="PF06835">
    <property type="entry name" value="LptC"/>
    <property type="match status" value="1"/>
</dbReference>
<dbReference type="InterPro" id="IPR010664">
    <property type="entry name" value="LipoPS_assembly_LptC-rel"/>
</dbReference>